<dbReference type="RefSeq" id="XP_067815130.1">
    <property type="nucleotide sequence ID" value="XM_067959915.1"/>
</dbReference>
<evidence type="ECO:0000313" key="2">
    <source>
        <dbReference type="EMBL" id="TDH65631.1"/>
    </source>
</evidence>
<reference evidence="1 3" key="1">
    <citation type="journal article" date="2021" name="Genome Biol.">
        <title>AFLAP: assembly-free linkage analysis pipeline using k-mers from genome sequencing data.</title>
        <authorList>
            <person name="Fletcher K."/>
            <person name="Zhang L."/>
            <person name="Gil J."/>
            <person name="Han R."/>
            <person name="Cavanaugh K."/>
            <person name="Michelmore R."/>
        </authorList>
    </citation>
    <scope>NUCLEOTIDE SEQUENCE [LARGE SCALE GENOMIC DNA]</scope>
    <source>
        <strain evidence="1 3">SF5</strain>
    </source>
</reference>
<comment type="caution">
    <text evidence="1">The sequence shown here is derived from an EMBL/GenBank/DDBJ whole genome shotgun (WGS) entry which is preliminary data.</text>
</comment>
<reference evidence="1" key="2">
    <citation type="submission" date="2021-07" db="EMBL/GenBank/DDBJ databases">
        <authorList>
            <person name="Fletcher K."/>
        </authorList>
    </citation>
    <scope>NUCLEOTIDE SEQUENCE</scope>
    <source>
        <strain evidence="1">SF5</strain>
    </source>
</reference>
<accession>A0A976FF94</accession>
<dbReference type="EMBL" id="SHOA02000002">
    <property type="protein sequence ID" value="TDH65628.1"/>
    <property type="molecule type" value="Genomic_DNA"/>
</dbReference>
<dbReference type="EMBL" id="SHOA02000002">
    <property type="protein sequence ID" value="TDH65631.1"/>
    <property type="molecule type" value="Genomic_DNA"/>
</dbReference>
<gene>
    <name evidence="2" type="ORF">CCR75_001814</name>
    <name evidence="1" type="ORF">CCR75_001817</name>
</gene>
<protein>
    <submittedName>
        <fullName evidence="1">Uncharacterized protein</fullName>
    </submittedName>
</protein>
<evidence type="ECO:0000313" key="1">
    <source>
        <dbReference type="EMBL" id="TDH65628.1"/>
    </source>
</evidence>
<sequence length="94" mass="10593">MSNLSLQLFLRRQHRRRRESLSILTGSTAICADAVELLNKPFSTLITAERATCSDSIYSRSSSKTGCISSPRSFWFDIQINPVCVIRAKQANDR</sequence>
<organism evidence="1 3">
    <name type="scientific">Bremia lactucae</name>
    <name type="common">Lettuce downy mildew</name>
    <dbReference type="NCBI Taxonomy" id="4779"/>
    <lineage>
        <taxon>Eukaryota</taxon>
        <taxon>Sar</taxon>
        <taxon>Stramenopiles</taxon>
        <taxon>Oomycota</taxon>
        <taxon>Peronosporomycetes</taxon>
        <taxon>Peronosporales</taxon>
        <taxon>Peronosporaceae</taxon>
        <taxon>Bremia</taxon>
    </lineage>
</organism>
<evidence type="ECO:0000313" key="3">
    <source>
        <dbReference type="Proteomes" id="UP000294530"/>
    </source>
</evidence>
<dbReference type="Proteomes" id="UP000294530">
    <property type="component" value="Unassembled WGS sequence"/>
</dbReference>
<dbReference type="AlphaFoldDB" id="A0A976FF94"/>
<proteinExistence type="predicted"/>
<dbReference type="KEGG" id="blac:94345586"/>
<dbReference type="GeneID" id="94345586"/>
<name>A0A976FF94_BRELC</name>
<keyword evidence="3" id="KW-1185">Reference proteome</keyword>